<dbReference type="GO" id="GO:0006310">
    <property type="term" value="P:DNA recombination"/>
    <property type="evidence" value="ECO:0007669"/>
    <property type="project" value="InterPro"/>
</dbReference>
<feature type="domain" description="DHHA1" evidence="7">
    <location>
        <begin position="322"/>
        <end position="413"/>
    </location>
</feature>
<dbReference type="InterPro" id="IPR004610">
    <property type="entry name" value="RecJ"/>
</dbReference>
<dbReference type="SUPFAM" id="SSF64182">
    <property type="entry name" value="DHH phosphoesterases"/>
    <property type="match status" value="1"/>
</dbReference>
<evidence type="ECO:0000256" key="5">
    <source>
        <dbReference type="ARBA" id="ARBA00022839"/>
    </source>
</evidence>
<protein>
    <recommendedName>
        <fullName evidence="2">Single-stranded-DNA-specific exonuclease RecJ</fullName>
    </recommendedName>
</protein>
<evidence type="ECO:0000259" key="8">
    <source>
        <dbReference type="Pfam" id="PF17768"/>
    </source>
</evidence>
<dbReference type="AlphaFoldDB" id="A0A2M8ELF8"/>
<evidence type="ECO:0000259" key="7">
    <source>
        <dbReference type="Pfam" id="PF02272"/>
    </source>
</evidence>
<dbReference type="PANTHER" id="PTHR30255:SF2">
    <property type="entry name" value="SINGLE-STRANDED-DNA-SPECIFIC EXONUCLEASE RECJ"/>
    <property type="match status" value="1"/>
</dbReference>
<dbReference type="GO" id="GO:0008409">
    <property type="term" value="F:5'-3' exonuclease activity"/>
    <property type="evidence" value="ECO:0007669"/>
    <property type="project" value="InterPro"/>
</dbReference>
<evidence type="ECO:0000259" key="6">
    <source>
        <dbReference type="Pfam" id="PF01368"/>
    </source>
</evidence>
<reference evidence="10" key="1">
    <citation type="submission" date="2017-09" db="EMBL/GenBank/DDBJ databases">
        <title>Depth-based differentiation of microbial function through sediment-hosted aquifers and enrichment of novel symbionts in the deep terrestrial subsurface.</title>
        <authorList>
            <person name="Probst A.J."/>
            <person name="Ladd B."/>
            <person name="Jarett J.K."/>
            <person name="Geller-Mcgrath D.E."/>
            <person name="Sieber C.M.K."/>
            <person name="Emerson J.B."/>
            <person name="Anantharaman K."/>
            <person name="Thomas B.C."/>
            <person name="Malmstrom R."/>
            <person name="Stieglmeier M."/>
            <person name="Klingl A."/>
            <person name="Woyke T."/>
            <person name="Ryan C.M."/>
            <person name="Banfield J.F."/>
        </authorList>
    </citation>
    <scope>NUCLEOTIDE SEQUENCE [LARGE SCALE GENOMIC DNA]</scope>
</reference>
<comment type="similarity">
    <text evidence="1">Belongs to the RecJ family.</text>
</comment>
<dbReference type="GO" id="GO:0003676">
    <property type="term" value="F:nucleic acid binding"/>
    <property type="evidence" value="ECO:0007669"/>
    <property type="project" value="InterPro"/>
</dbReference>
<evidence type="ECO:0000256" key="3">
    <source>
        <dbReference type="ARBA" id="ARBA00022722"/>
    </source>
</evidence>
<feature type="domain" description="DDH" evidence="6">
    <location>
        <begin position="62"/>
        <end position="201"/>
    </location>
</feature>
<accession>A0A2M8ELF8</accession>
<dbReference type="InterPro" id="IPR003156">
    <property type="entry name" value="DHHA1_dom"/>
</dbReference>
<feature type="domain" description="RecJ OB" evidence="8">
    <location>
        <begin position="429"/>
        <end position="536"/>
    </location>
</feature>
<dbReference type="Pfam" id="PF17768">
    <property type="entry name" value="RecJ_OB"/>
    <property type="match status" value="1"/>
</dbReference>
<dbReference type="PANTHER" id="PTHR30255">
    <property type="entry name" value="SINGLE-STRANDED-DNA-SPECIFIC EXONUCLEASE RECJ"/>
    <property type="match status" value="1"/>
</dbReference>
<evidence type="ECO:0000313" key="10">
    <source>
        <dbReference type="Proteomes" id="UP000229756"/>
    </source>
</evidence>
<dbReference type="GO" id="GO:0006281">
    <property type="term" value="P:DNA repair"/>
    <property type="evidence" value="ECO:0007669"/>
    <property type="project" value="InterPro"/>
</dbReference>
<dbReference type="InterPro" id="IPR041122">
    <property type="entry name" value="RecJ_OB"/>
</dbReference>
<comment type="caution">
    <text evidence="9">The sequence shown here is derived from an EMBL/GenBank/DDBJ whole genome shotgun (WGS) entry which is preliminary data.</text>
</comment>
<gene>
    <name evidence="9" type="primary">recJ</name>
    <name evidence="9" type="ORF">CO058_03055</name>
</gene>
<dbReference type="Proteomes" id="UP000229756">
    <property type="component" value="Unassembled WGS sequence"/>
</dbReference>
<sequence length="542" mass="59863">MTEDITKIVLGNRQIKDISGFLEPKAPSEFIKSYKEMVALIKEHVIPAKNIILDAIKDNEEIIIHGDYDVDGQTATAILWKTIYEDLEYKNVRPFIPNRFDDGYGLSSKSLSAIRVAPSKQGLPLLITVDCGIVSNKEVLEAKKLGYKVIITDHHESHGKLPKADEIIHTTNATGAGIAWILANELSPETSIKKLGLAALGTICDLQPLIGFNRSIVKHGLLELNLNMPIGINALSQIALIKDQIGEYEAGWQIGPRLNATGRMEDAMDSLRLLSTNSMEQAMVLSKKLNSLNSQRQEKTITDTFAAINEIEKENSEGVVKNFIVTSSTNYHEGIIGLVAGKLTQKYYRPGIAIAINEKDDIAKGSARSIPGISIVDVLRKFSELFEGLGGHEMAAGFSIKPSKIQELKEKLSSLDEWDASIFKKSLKIDALINPTLINLETLNEIYKLKPFGVGNREPVFCTKNITVANFSRFGKENDHLKLFLKDKLGNQFTGLAFGKGSLSNSLENGQAIDVVFNLSQNTWNGNTKIEVKIKDLKLYNN</sequence>
<evidence type="ECO:0000256" key="2">
    <source>
        <dbReference type="ARBA" id="ARBA00019841"/>
    </source>
</evidence>
<dbReference type="InterPro" id="IPR038763">
    <property type="entry name" value="DHH_sf"/>
</dbReference>
<evidence type="ECO:0000256" key="4">
    <source>
        <dbReference type="ARBA" id="ARBA00022801"/>
    </source>
</evidence>
<name>A0A2M8ELF8_UNCKA</name>
<dbReference type="Pfam" id="PF02272">
    <property type="entry name" value="DHHA1"/>
    <property type="match status" value="1"/>
</dbReference>
<keyword evidence="4" id="KW-0378">Hydrolase</keyword>
<dbReference type="NCBIfam" id="TIGR00644">
    <property type="entry name" value="recJ"/>
    <property type="match status" value="1"/>
</dbReference>
<organism evidence="9 10">
    <name type="scientific">candidate division WWE3 bacterium CG_4_9_14_0_2_um_filter_35_11</name>
    <dbReference type="NCBI Taxonomy" id="1975077"/>
    <lineage>
        <taxon>Bacteria</taxon>
        <taxon>Katanobacteria</taxon>
    </lineage>
</organism>
<keyword evidence="3" id="KW-0540">Nuclease</keyword>
<dbReference type="InterPro" id="IPR001667">
    <property type="entry name" value="DDH_dom"/>
</dbReference>
<dbReference type="Gene3D" id="3.90.1640.30">
    <property type="match status" value="1"/>
</dbReference>
<evidence type="ECO:0000313" key="9">
    <source>
        <dbReference type="EMBL" id="PJC23561.1"/>
    </source>
</evidence>
<proteinExistence type="inferred from homology"/>
<evidence type="ECO:0000256" key="1">
    <source>
        <dbReference type="ARBA" id="ARBA00005915"/>
    </source>
</evidence>
<dbReference type="Pfam" id="PF01368">
    <property type="entry name" value="DHH"/>
    <property type="match status" value="1"/>
</dbReference>
<keyword evidence="5 9" id="KW-0269">Exonuclease</keyword>
<dbReference type="InterPro" id="IPR051673">
    <property type="entry name" value="SSDNA_exonuclease_RecJ"/>
</dbReference>
<dbReference type="EMBL" id="PFSJ01000022">
    <property type="protein sequence ID" value="PJC23561.1"/>
    <property type="molecule type" value="Genomic_DNA"/>
</dbReference>
<dbReference type="Gene3D" id="2.40.50.460">
    <property type="match status" value="1"/>
</dbReference>